<evidence type="ECO:0000256" key="3">
    <source>
        <dbReference type="ARBA" id="ARBA00023163"/>
    </source>
</evidence>
<organism evidence="7 8">
    <name type="scientific">Conexibacter stalactiti</name>
    <dbReference type="NCBI Taxonomy" id="1940611"/>
    <lineage>
        <taxon>Bacteria</taxon>
        <taxon>Bacillati</taxon>
        <taxon>Actinomycetota</taxon>
        <taxon>Thermoleophilia</taxon>
        <taxon>Solirubrobacterales</taxon>
        <taxon>Conexibacteraceae</taxon>
        <taxon>Conexibacter</taxon>
    </lineage>
</organism>
<accession>A0ABU4HIV8</accession>
<evidence type="ECO:0000259" key="5">
    <source>
        <dbReference type="PROSITE" id="PS50043"/>
    </source>
</evidence>
<gene>
    <name evidence="7" type="ORF">R7226_02495</name>
</gene>
<dbReference type="InterPro" id="IPR011006">
    <property type="entry name" value="CheY-like_superfamily"/>
</dbReference>
<name>A0ABU4HIV8_9ACTN</name>
<evidence type="ECO:0000256" key="2">
    <source>
        <dbReference type="ARBA" id="ARBA00023125"/>
    </source>
</evidence>
<dbReference type="Pfam" id="PF00072">
    <property type="entry name" value="Response_reg"/>
    <property type="match status" value="1"/>
</dbReference>
<dbReference type="Gene3D" id="3.40.50.2300">
    <property type="match status" value="1"/>
</dbReference>
<comment type="caution">
    <text evidence="7">The sequence shown here is derived from an EMBL/GenBank/DDBJ whole genome shotgun (WGS) entry which is preliminary data.</text>
</comment>
<dbReference type="PANTHER" id="PTHR43214:SF24">
    <property type="entry name" value="TRANSCRIPTIONAL REGULATORY PROTEIN NARL-RELATED"/>
    <property type="match status" value="1"/>
</dbReference>
<evidence type="ECO:0000256" key="1">
    <source>
        <dbReference type="ARBA" id="ARBA00023015"/>
    </source>
</evidence>
<proteinExistence type="predicted"/>
<dbReference type="InterPro" id="IPR039420">
    <property type="entry name" value="WalR-like"/>
</dbReference>
<dbReference type="SMART" id="SM00421">
    <property type="entry name" value="HTH_LUXR"/>
    <property type="match status" value="1"/>
</dbReference>
<feature type="modified residue" description="4-aspartylphosphate" evidence="4">
    <location>
        <position position="72"/>
    </location>
</feature>
<dbReference type="SUPFAM" id="SSF46894">
    <property type="entry name" value="C-terminal effector domain of the bipartite response regulators"/>
    <property type="match status" value="1"/>
</dbReference>
<dbReference type="SUPFAM" id="SSF52172">
    <property type="entry name" value="CheY-like"/>
    <property type="match status" value="1"/>
</dbReference>
<dbReference type="InterPro" id="IPR000792">
    <property type="entry name" value="Tscrpt_reg_LuxR_C"/>
</dbReference>
<evidence type="ECO:0000259" key="6">
    <source>
        <dbReference type="PROSITE" id="PS50110"/>
    </source>
</evidence>
<dbReference type="EMBL" id="JAWSTH010000003">
    <property type="protein sequence ID" value="MDW5593190.1"/>
    <property type="molecule type" value="Genomic_DNA"/>
</dbReference>
<dbReference type="PROSITE" id="PS50110">
    <property type="entry name" value="RESPONSE_REGULATORY"/>
    <property type="match status" value="1"/>
</dbReference>
<dbReference type="CDD" id="cd06170">
    <property type="entry name" value="LuxR_C_like"/>
    <property type="match status" value="1"/>
</dbReference>
<dbReference type="InterPro" id="IPR016032">
    <property type="entry name" value="Sig_transdc_resp-reg_C-effctor"/>
</dbReference>
<feature type="domain" description="Response regulatory" evidence="6">
    <location>
        <begin position="21"/>
        <end position="144"/>
    </location>
</feature>
<dbReference type="RefSeq" id="WP_318595452.1">
    <property type="nucleotide sequence ID" value="NZ_JAWSTH010000003.1"/>
</dbReference>
<sequence>MLGQALFNAGVTEATTAGTISVALADGSFLVREAVAHLLADADGVEVVAVCRDRAALLAAVEREQPDVVVTDSSLAPDRGREPPPLAIGEELRRSHPDIGVVELSQRVEPRFGVELLADGAGGRAYLLKERLDDSRQLVAAIDVVAHGGAYIDACVIERMRAVRALAERSPLAELSPRERDVLAQIATGKSNARIAADLVLTKRAVEKHINAIFLKLGLSYETDVSRRVMATLIHQAATHDEEPQPLLR</sequence>
<evidence type="ECO:0000313" key="7">
    <source>
        <dbReference type="EMBL" id="MDW5593190.1"/>
    </source>
</evidence>
<reference evidence="8" key="1">
    <citation type="submission" date="2023-07" db="EMBL/GenBank/DDBJ databases">
        <title>Conexibacter stalactiti sp. nov., isolated from stalactites in a lava cave and emended description of the genus Conexibacter.</title>
        <authorList>
            <person name="Lee S.D."/>
        </authorList>
    </citation>
    <scope>NUCLEOTIDE SEQUENCE [LARGE SCALE GENOMIC DNA]</scope>
    <source>
        <strain evidence="8">KCTC 39840</strain>
    </source>
</reference>
<protein>
    <submittedName>
        <fullName evidence="7">Response regulator transcription factor</fullName>
    </submittedName>
</protein>
<keyword evidence="8" id="KW-1185">Reference proteome</keyword>
<keyword evidence="4" id="KW-0597">Phosphoprotein</keyword>
<dbReference type="Proteomes" id="UP001284601">
    <property type="component" value="Unassembled WGS sequence"/>
</dbReference>
<keyword evidence="2" id="KW-0238">DNA-binding</keyword>
<evidence type="ECO:0000313" key="8">
    <source>
        <dbReference type="Proteomes" id="UP001284601"/>
    </source>
</evidence>
<dbReference type="PANTHER" id="PTHR43214">
    <property type="entry name" value="TWO-COMPONENT RESPONSE REGULATOR"/>
    <property type="match status" value="1"/>
</dbReference>
<keyword evidence="3" id="KW-0804">Transcription</keyword>
<dbReference type="PROSITE" id="PS50043">
    <property type="entry name" value="HTH_LUXR_2"/>
    <property type="match status" value="1"/>
</dbReference>
<reference evidence="7 8" key="2">
    <citation type="submission" date="2023-10" db="EMBL/GenBank/DDBJ databases">
        <authorList>
            <person name="Han X.F."/>
        </authorList>
    </citation>
    <scope>NUCLEOTIDE SEQUENCE [LARGE SCALE GENOMIC DNA]</scope>
    <source>
        <strain evidence="7 8">KCTC 39840</strain>
    </source>
</reference>
<keyword evidence="1" id="KW-0805">Transcription regulation</keyword>
<dbReference type="InterPro" id="IPR001789">
    <property type="entry name" value="Sig_transdc_resp-reg_receiver"/>
</dbReference>
<dbReference type="Pfam" id="PF00196">
    <property type="entry name" value="GerE"/>
    <property type="match status" value="1"/>
</dbReference>
<evidence type="ECO:0000256" key="4">
    <source>
        <dbReference type="PROSITE-ProRule" id="PRU00169"/>
    </source>
</evidence>
<dbReference type="PRINTS" id="PR00038">
    <property type="entry name" value="HTHLUXR"/>
</dbReference>
<feature type="domain" description="HTH luxR-type" evidence="5">
    <location>
        <begin position="168"/>
        <end position="233"/>
    </location>
</feature>